<dbReference type="InterPro" id="IPR000667">
    <property type="entry name" value="Peptidase_S13"/>
</dbReference>
<evidence type="ECO:0000256" key="2">
    <source>
        <dbReference type="ARBA" id="ARBA00022801"/>
    </source>
</evidence>
<feature type="compositionally biased region" description="Pro residues" evidence="3">
    <location>
        <begin position="57"/>
        <end position="79"/>
    </location>
</feature>
<dbReference type="PANTHER" id="PTHR30023">
    <property type="entry name" value="D-ALANYL-D-ALANINE CARBOXYPEPTIDASE"/>
    <property type="match status" value="1"/>
</dbReference>
<feature type="region of interest" description="Disordered" evidence="3">
    <location>
        <begin position="38"/>
        <end position="79"/>
    </location>
</feature>
<feature type="compositionally biased region" description="Polar residues" evidence="3">
    <location>
        <begin position="44"/>
        <end position="56"/>
    </location>
</feature>
<dbReference type="Gene3D" id="3.50.80.20">
    <property type="entry name" value="D-Ala-D-Ala carboxypeptidase C, peptidase S13"/>
    <property type="match status" value="1"/>
</dbReference>
<keyword evidence="2" id="KW-0378">Hydrolase</keyword>
<keyword evidence="4" id="KW-0645">Protease</keyword>
<accession>A0ABT0C8Q7</accession>
<name>A0ABT0C8Q7_THEVL</name>
<keyword evidence="4" id="KW-0121">Carboxypeptidase</keyword>
<comment type="similarity">
    <text evidence="1">Belongs to the peptidase S13 family.</text>
</comment>
<dbReference type="SUPFAM" id="SSF56601">
    <property type="entry name" value="beta-lactamase/transpeptidase-like"/>
    <property type="match status" value="1"/>
</dbReference>
<dbReference type="PANTHER" id="PTHR30023:SF0">
    <property type="entry name" value="PENICILLIN-SENSITIVE CARBOXYPEPTIDASE A"/>
    <property type="match status" value="1"/>
</dbReference>
<dbReference type="Pfam" id="PF02113">
    <property type="entry name" value="Peptidase_S13"/>
    <property type="match status" value="1"/>
</dbReference>
<organism evidence="4 5">
    <name type="scientific">Thermostichus vulcanus str. 'Rupite'</name>
    <dbReference type="NCBI Taxonomy" id="2813851"/>
    <lineage>
        <taxon>Bacteria</taxon>
        <taxon>Bacillati</taxon>
        <taxon>Cyanobacteriota</taxon>
        <taxon>Cyanophyceae</taxon>
        <taxon>Thermostichales</taxon>
        <taxon>Thermostichaceae</taxon>
        <taxon>Thermostichus</taxon>
    </lineage>
</organism>
<protein>
    <submittedName>
        <fullName evidence="4">D-alanyl-D-alanine carboxypeptidase</fullName>
    </submittedName>
</protein>
<evidence type="ECO:0000313" key="4">
    <source>
        <dbReference type="EMBL" id="MCJ2542176.1"/>
    </source>
</evidence>
<comment type="caution">
    <text evidence="4">The sequence shown here is derived from an EMBL/GenBank/DDBJ whole genome shotgun (WGS) entry which is preliminary data.</text>
</comment>
<proteinExistence type="inferred from homology"/>
<keyword evidence="5" id="KW-1185">Reference proteome</keyword>
<dbReference type="InterPro" id="IPR012338">
    <property type="entry name" value="Beta-lactam/transpept-like"/>
</dbReference>
<evidence type="ECO:0000313" key="5">
    <source>
        <dbReference type="Proteomes" id="UP000830835"/>
    </source>
</evidence>
<gene>
    <name evidence="4" type="ORF">JX360_04530</name>
</gene>
<reference evidence="4" key="1">
    <citation type="submission" date="2021-02" db="EMBL/GenBank/DDBJ databases">
        <title>The CRISPR/cas machinery reduction and long-range gene transfer in the hot spring cyanobacterium Synechococcus.</title>
        <authorList>
            <person name="Dvorak P."/>
            <person name="Jahodarova E."/>
            <person name="Hasler P."/>
            <person name="Poulickova A."/>
        </authorList>
    </citation>
    <scope>NUCLEOTIDE SEQUENCE</scope>
    <source>
        <strain evidence="4">Rupite</strain>
    </source>
</reference>
<sequence length="455" mass="49304">MLLPILQGLPPRRSLWAGIPLACSLALGACWTNRTGVEAPPPTQAVQAGSPTSAQNPFPPIPTPPPPLPSPTGTPGVPPWWPRSQAQVWEYSPYAVVLSGFLQGLAAQGGSLSQQGILLWTPEGDLLAEHLLDQPLPVGALDQLAISLMALETWGYDHRFETQFLTTGRLVENRLVGDLIVVGSGDPYFKEADVQALARHLRNYDIRQIDGDVKVLPSFRLLGQPDPLASGRRLVTLLQEGDQPIAVTGAVSTVQQVPSGTHTLAVYTSMRLGSLLQILNGNDDPALQGAEHPRAMAETLLAQLGGKAALLEYLQNRLVAHPVSYMDAAMTPEAGDIRLEQGSQELHLSPRALAHLWEYLIDFTGGDPTRILPMAGIGHSTLRVRTLPLGTFAQVGFVVDRTPHGAEHHRLMVMGQLPDGTHFVLLNHGPDLDLLRQQQDQFLHDVLAINEPSRH</sequence>
<evidence type="ECO:0000256" key="3">
    <source>
        <dbReference type="SAM" id="MobiDB-lite"/>
    </source>
</evidence>
<dbReference type="GO" id="GO:0004180">
    <property type="term" value="F:carboxypeptidase activity"/>
    <property type="evidence" value="ECO:0007669"/>
    <property type="project" value="UniProtKB-KW"/>
</dbReference>
<dbReference type="Proteomes" id="UP000830835">
    <property type="component" value="Unassembled WGS sequence"/>
</dbReference>
<dbReference type="RefSeq" id="WP_244349406.1">
    <property type="nucleotide sequence ID" value="NZ_JAFIRA010000007.1"/>
</dbReference>
<evidence type="ECO:0000256" key="1">
    <source>
        <dbReference type="ARBA" id="ARBA00006096"/>
    </source>
</evidence>
<dbReference type="EMBL" id="JAFIRA010000007">
    <property type="protein sequence ID" value="MCJ2542176.1"/>
    <property type="molecule type" value="Genomic_DNA"/>
</dbReference>